<evidence type="ECO:0000313" key="2">
    <source>
        <dbReference type="Proteomes" id="UP000015105"/>
    </source>
</evidence>
<protein>
    <submittedName>
        <fullName evidence="1">Uncharacterized protein</fullName>
    </submittedName>
</protein>
<name>A0A452XX88_AEGTS</name>
<organism evidence="1 2">
    <name type="scientific">Aegilops tauschii subsp. strangulata</name>
    <name type="common">Goatgrass</name>
    <dbReference type="NCBI Taxonomy" id="200361"/>
    <lineage>
        <taxon>Eukaryota</taxon>
        <taxon>Viridiplantae</taxon>
        <taxon>Streptophyta</taxon>
        <taxon>Embryophyta</taxon>
        <taxon>Tracheophyta</taxon>
        <taxon>Spermatophyta</taxon>
        <taxon>Magnoliopsida</taxon>
        <taxon>Liliopsida</taxon>
        <taxon>Poales</taxon>
        <taxon>Poaceae</taxon>
        <taxon>BOP clade</taxon>
        <taxon>Pooideae</taxon>
        <taxon>Triticodae</taxon>
        <taxon>Triticeae</taxon>
        <taxon>Triticinae</taxon>
        <taxon>Aegilops</taxon>
    </lineage>
</organism>
<reference evidence="1" key="5">
    <citation type="journal article" date="2021" name="G3 (Bethesda)">
        <title>Aegilops tauschii genome assembly Aet v5.0 features greater sequence contiguity and improved annotation.</title>
        <authorList>
            <person name="Wang L."/>
            <person name="Zhu T."/>
            <person name="Rodriguez J.C."/>
            <person name="Deal K.R."/>
            <person name="Dubcovsky J."/>
            <person name="McGuire P.E."/>
            <person name="Lux T."/>
            <person name="Spannagl M."/>
            <person name="Mayer K.F.X."/>
            <person name="Baldrich P."/>
            <person name="Meyers B.C."/>
            <person name="Huo N."/>
            <person name="Gu Y.Q."/>
            <person name="Zhou H."/>
            <person name="Devos K.M."/>
            <person name="Bennetzen J.L."/>
            <person name="Unver T."/>
            <person name="Budak H."/>
            <person name="Gulick P.J."/>
            <person name="Galiba G."/>
            <person name="Kalapos B."/>
            <person name="Nelson D.R."/>
            <person name="Li P."/>
            <person name="You F.M."/>
            <person name="Luo M.C."/>
            <person name="Dvorak J."/>
        </authorList>
    </citation>
    <scope>NUCLEOTIDE SEQUENCE [LARGE SCALE GENOMIC DNA]</scope>
    <source>
        <strain evidence="1">cv. AL8/78</strain>
    </source>
</reference>
<keyword evidence="2" id="KW-1185">Reference proteome</keyword>
<reference evidence="2" key="1">
    <citation type="journal article" date="2014" name="Science">
        <title>Ancient hybridizations among the ancestral genomes of bread wheat.</title>
        <authorList>
            <consortium name="International Wheat Genome Sequencing Consortium,"/>
            <person name="Marcussen T."/>
            <person name="Sandve S.R."/>
            <person name="Heier L."/>
            <person name="Spannagl M."/>
            <person name="Pfeifer M."/>
            <person name="Jakobsen K.S."/>
            <person name="Wulff B.B."/>
            <person name="Steuernagel B."/>
            <person name="Mayer K.F."/>
            <person name="Olsen O.A."/>
        </authorList>
    </citation>
    <scope>NUCLEOTIDE SEQUENCE [LARGE SCALE GENOMIC DNA]</scope>
    <source>
        <strain evidence="2">cv. AL8/78</strain>
    </source>
</reference>
<accession>A0A452XX88</accession>
<dbReference type="AlphaFoldDB" id="A0A452XX88"/>
<reference evidence="2" key="2">
    <citation type="journal article" date="2017" name="Nat. Plants">
        <title>The Aegilops tauschii genome reveals multiple impacts of transposons.</title>
        <authorList>
            <person name="Zhao G."/>
            <person name="Zou C."/>
            <person name="Li K."/>
            <person name="Wang K."/>
            <person name="Li T."/>
            <person name="Gao L."/>
            <person name="Zhang X."/>
            <person name="Wang H."/>
            <person name="Yang Z."/>
            <person name="Liu X."/>
            <person name="Jiang W."/>
            <person name="Mao L."/>
            <person name="Kong X."/>
            <person name="Jiao Y."/>
            <person name="Jia J."/>
        </authorList>
    </citation>
    <scope>NUCLEOTIDE SEQUENCE [LARGE SCALE GENOMIC DNA]</scope>
    <source>
        <strain evidence="2">cv. AL8/78</strain>
    </source>
</reference>
<evidence type="ECO:0000313" key="1">
    <source>
        <dbReference type="EnsemblPlants" id="AET1Gv20199400.36"/>
    </source>
</evidence>
<dbReference type="Gramene" id="AET1Gv20199400.36">
    <property type="protein sequence ID" value="AET1Gv20199400.36"/>
    <property type="gene ID" value="AET1Gv20199400"/>
</dbReference>
<reference evidence="1" key="3">
    <citation type="journal article" date="2017" name="Nature">
        <title>Genome sequence of the progenitor of the wheat D genome Aegilops tauschii.</title>
        <authorList>
            <person name="Luo M.C."/>
            <person name="Gu Y.Q."/>
            <person name="Puiu D."/>
            <person name="Wang H."/>
            <person name="Twardziok S.O."/>
            <person name="Deal K.R."/>
            <person name="Huo N."/>
            <person name="Zhu T."/>
            <person name="Wang L."/>
            <person name="Wang Y."/>
            <person name="McGuire P.E."/>
            <person name="Liu S."/>
            <person name="Long H."/>
            <person name="Ramasamy R.K."/>
            <person name="Rodriguez J.C."/>
            <person name="Van S.L."/>
            <person name="Yuan L."/>
            <person name="Wang Z."/>
            <person name="Xia Z."/>
            <person name="Xiao L."/>
            <person name="Anderson O.D."/>
            <person name="Ouyang S."/>
            <person name="Liang Y."/>
            <person name="Zimin A.V."/>
            <person name="Pertea G."/>
            <person name="Qi P."/>
            <person name="Bennetzen J.L."/>
            <person name="Dai X."/>
            <person name="Dawson M.W."/>
            <person name="Muller H.G."/>
            <person name="Kugler K."/>
            <person name="Rivarola-Duarte L."/>
            <person name="Spannagl M."/>
            <person name="Mayer K.F.X."/>
            <person name="Lu F.H."/>
            <person name="Bevan M.W."/>
            <person name="Leroy P."/>
            <person name="Li P."/>
            <person name="You F.M."/>
            <person name="Sun Q."/>
            <person name="Liu Z."/>
            <person name="Lyons E."/>
            <person name="Wicker T."/>
            <person name="Salzberg S.L."/>
            <person name="Devos K.M."/>
            <person name="Dvorak J."/>
        </authorList>
    </citation>
    <scope>NUCLEOTIDE SEQUENCE [LARGE SCALE GENOMIC DNA]</scope>
    <source>
        <strain evidence="1">cv. AL8/78</strain>
    </source>
</reference>
<sequence length="45" mass="5035">MSDIFAVQLMQDGDRCAQEEMLKNKSDMVNAGASKNIFKLIWAEG</sequence>
<proteinExistence type="predicted"/>
<dbReference type="EnsemblPlants" id="AET1Gv20199400.36">
    <property type="protein sequence ID" value="AET1Gv20199400.36"/>
    <property type="gene ID" value="AET1Gv20199400"/>
</dbReference>
<reference evidence="1" key="4">
    <citation type="submission" date="2019-03" db="UniProtKB">
        <authorList>
            <consortium name="EnsemblPlants"/>
        </authorList>
    </citation>
    <scope>IDENTIFICATION</scope>
</reference>
<dbReference type="Proteomes" id="UP000015105">
    <property type="component" value="Chromosome 1D"/>
</dbReference>